<keyword evidence="2" id="KW-1185">Reference proteome</keyword>
<dbReference type="EMBL" id="JAWDGP010005591">
    <property type="protein sequence ID" value="KAK3755704.1"/>
    <property type="molecule type" value="Genomic_DNA"/>
</dbReference>
<dbReference type="Proteomes" id="UP001283361">
    <property type="component" value="Unassembled WGS sequence"/>
</dbReference>
<organism evidence="1 2">
    <name type="scientific">Elysia crispata</name>
    <name type="common">lettuce slug</name>
    <dbReference type="NCBI Taxonomy" id="231223"/>
    <lineage>
        <taxon>Eukaryota</taxon>
        <taxon>Metazoa</taxon>
        <taxon>Spiralia</taxon>
        <taxon>Lophotrochozoa</taxon>
        <taxon>Mollusca</taxon>
        <taxon>Gastropoda</taxon>
        <taxon>Heterobranchia</taxon>
        <taxon>Euthyneura</taxon>
        <taxon>Panpulmonata</taxon>
        <taxon>Sacoglossa</taxon>
        <taxon>Placobranchoidea</taxon>
        <taxon>Plakobranchidae</taxon>
        <taxon>Elysia</taxon>
    </lineage>
</organism>
<proteinExistence type="predicted"/>
<reference evidence="1" key="1">
    <citation type="journal article" date="2023" name="G3 (Bethesda)">
        <title>A reference genome for the long-term kleptoplast-retaining sea slug Elysia crispata morphotype clarki.</title>
        <authorList>
            <person name="Eastman K.E."/>
            <person name="Pendleton A.L."/>
            <person name="Shaikh M.A."/>
            <person name="Suttiyut T."/>
            <person name="Ogas R."/>
            <person name="Tomko P."/>
            <person name="Gavelis G."/>
            <person name="Widhalm J.R."/>
            <person name="Wisecaver J.H."/>
        </authorList>
    </citation>
    <scope>NUCLEOTIDE SEQUENCE</scope>
    <source>
        <strain evidence="1">ECLA1</strain>
    </source>
</reference>
<comment type="caution">
    <text evidence="1">The sequence shown here is derived from an EMBL/GenBank/DDBJ whole genome shotgun (WGS) entry which is preliminary data.</text>
</comment>
<protein>
    <submittedName>
        <fullName evidence="1">Uncharacterized protein</fullName>
    </submittedName>
</protein>
<sequence length="144" mass="15933">MSYSLSASLRQICDQYKKNGITGFPQAITISSCFLISSGNGDFLNDVWTFTERNGGNTSGMLGKGKVCPRKLILNTGKILMVRYLGKGKVCPRKLILNTGKILMVRYLGKGKVCPRKLILNTGKILMVRYLGKGFLVLYRTTSD</sequence>
<dbReference type="AlphaFoldDB" id="A0AAE0YRE0"/>
<gene>
    <name evidence="1" type="ORF">RRG08_060679</name>
</gene>
<evidence type="ECO:0000313" key="1">
    <source>
        <dbReference type="EMBL" id="KAK3755704.1"/>
    </source>
</evidence>
<accession>A0AAE0YRE0</accession>
<evidence type="ECO:0000313" key="2">
    <source>
        <dbReference type="Proteomes" id="UP001283361"/>
    </source>
</evidence>
<name>A0AAE0YRE0_9GAST</name>